<sequence length="778" mass="86850">SAGSAVGNSNPDQQPSEGGPNSDIIREGKEKAKQVMAASGMDLGSSSAQPSPSVRTKTPPAAANAANGISPSRKRSRSGSRMPSQPPSHESTSHDQPDVTEYLINQYATRDMLHAAAMNDQAQSVRLLMEEKHNEVKYYRDLRDKRQADPGSVFGYGFAGYGNGTTDSRAPRLQYPAMRKRPGHRRSKSLHVARKDMPKQADQLEELVPVRLDIEFDKIKLRDTFTWNLHDRVVTPELFAENLVEDFRLPPEVSLHVSRQVNHEIHEQIGDFYPHVFIREDPLDPHLPYSAYKNDEMRVLIKLNITIGPHTLVDQFEWDINDPMNSPEEFARRMTWELALSGEFTTAIAHSIREQCQMFTKSLYITGHPFDGRTVEDADVRDSFLQSPLPNVFRPAQAAKEYAPVLYELNEADLERAELSILREQRRQKRSVNRRGGPALPDLKDRQRTVRTMVVSSVLPGAVERVEDSRLYKVTRSASGKRNRQTGGRADGGDDSDDSESEDTGPDSPAPSQILGGTARTRGIRGAAAAATNAMRANLGRSATPEVSALQREHHHETRTSARRGGFEAREESVAESTSLLLKLRIPRAKYRLWAQAQQQGRAHEYRQAQLPPPGLMASQASTPVHNSTPARTSMPPPPSPAMQQRSTPTAGEWRYYPDGRADAPYPPPANHRPPPPPAWLTNAISTLLTTKYPNESFEAHMRHSAVDKTTNQPVRLDLPPNASPPPNIKFQYLPRIRCNDCPGKLYTAGPGLSIENFEVHLRNRLHREAVQRRRGSA</sequence>
<gene>
    <name evidence="7" type="ORF">K490DRAFT_8322</name>
</gene>
<evidence type="ECO:0000256" key="6">
    <source>
        <dbReference type="SAM" id="MobiDB-lite"/>
    </source>
</evidence>
<feature type="region of interest" description="Disordered" evidence="6">
    <location>
        <begin position="476"/>
        <end position="519"/>
    </location>
</feature>
<feature type="compositionally biased region" description="Basic and acidic residues" evidence="6">
    <location>
        <begin position="24"/>
        <end position="33"/>
    </location>
</feature>
<evidence type="ECO:0000256" key="5">
    <source>
        <dbReference type="ARBA" id="ARBA00023242"/>
    </source>
</evidence>
<accession>A0A9P4HY36</accession>
<keyword evidence="4" id="KW-0804">Transcription</keyword>
<feature type="compositionally biased region" description="Low complexity" evidence="6">
    <location>
        <begin position="59"/>
        <end position="71"/>
    </location>
</feature>
<proteinExistence type="inferred from homology"/>
<dbReference type="EMBL" id="ML978716">
    <property type="protein sequence ID" value="KAF2088601.1"/>
    <property type="molecule type" value="Genomic_DNA"/>
</dbReference>
<name>A0A9P4HY36_9PEZI</name>
<evidence type="ECO:0000256" key="1">
    <source>
        <dbReference type="ARBA" id="ARBA00004123"/>
    </source>
</evidence>
<comment type="caution">
    <text evidence="7">The sequence shown here is derived from an EMBL/GenBank/DDBJ whole genome shotgun (WGS) entry which is preliminary data.</text>
</comment>
<feature type="compositionally biased region" description="Polar residues" evidence="6">
    <location>
        <begin position="1"/>
        <end position="16"/>
    </location>
</feature>
<dbReference type="Proteomes" id="UP000799776">
    <property type="component" value="Unassembled WGS sequence"/>
</dbReference>
<feature type="compositionally biased region" description="Acidic residues" evidence="6">
    <location>
        <begin position="493"/>
        <end position="505"/>
    </location>
</feature>
<comment type="similarity">
    <text evidence="2">Belongs to the SNF5 family.</text>
</comment>
<feature type="compositionally biased region" description="Basic and acidic residues" evidence="6">
    <location>
        <begin position="551"/>
        <end position="573"/>
    </location>
</feature>
<keyword evidence="8" id="KW-1185">Reference proteome</keyword>
<evidence type="ECO:0000256" key="2">
    <source>
        <dbReference type="ARBA" id="ARBA00010239"/>
    </source>
</evidence>
<feature type="compositionally biased region" description="Basic residues" evidence="6">
    <location>
        <begin position="178"/>
        <end position="192"/>
    </location>
</feature>
<dbReference type="GO" id="GO:0006338">
    <property type="term" value="P:chromatin remodeling"/>
    <property type="evidence" value="ECO:0007669"/>
    <property type="project" value="InterPro"/>
</dbReference>
<keyword evidence="3" id="KW-0805">Transcription regulation</keyword>
<dbReference type="Pfam" id="PF04855">
    <property type="entry name" value="SNF5"/>
    <property type="match status" value="1"/>
</dbReference>
<dbReference type="InterPro" id="IPR006939">
    <property type="entry name" value="SNF5"/>
</dbReference>
<organism evidence="7 8">
    <name type="scientific">Saccharata proteae CBS 121410</name>
    <dbReference type="NCBI Taxonomy" id="1314787"/>
    <lineage>
        <taxon>Eukaryota</taxon>
        <taxon>Fungi</taxon>
        <taxon>Dikarya</taxon>
        <taxon>Ascomycota</taxon>
        <taxon>Pezizomycotina</taxon>
        <taxon>Dothideomycetes</taxon>
        <taxon>Dothideomycetes incertae sedis</taxon>
        <taxon>Botryosphaeriales</taxon>
        <taxon>Saccharataceae</taxon>
        <taxon>Saccharata</taxon>
    </lineage>
</organism>
<evidence type="ECO:0000256" key="4">
    <source>
        <dbReference type="ARBA" id="ARBA00023163"/>
    </source>
</evidence>
<keyword evidence="5" id="KW-0539">Nucleus</keyword>
<feature type="region of interest" description="Disordered" evidence="6">
    <location>
        <begin position="542"/>
        <end position="574"/>
    </location>
</feature>
<feature type="non-terminal residue" evidence="7">
    <location>
        <position position="1"/>
    </location>
</feature>
<comment type="subcellular location">
    <subcellularLocation>
        <location evidence="1">Nucleus</location>
    </subcellularLocation>
</comment>
<dbReference type="GO" id="GO:0000228">
    <property type="term" value="C:nuclear chromosome"/>
    <property type="evidence" value="ECO:0007669"/>
    <property type="project" value="InterPro"/>
</dbReference>
<feature type="region of interest" description="Disordered" evidence="6">
    <location>
        <begin position="426"/>
        <end position="448"/>
    </location>
</feature>
<feature type="region of interest" description="Disordered" evidence="6">
    <location>
        <begin position="615"/>
        <end position="647"/>
    </location>
</feature>
<reference evidence="7" key="1">
    <citation type="journal article" date="2020" name="Stud. Mycol.">
        <title>101 Dothideomycetes genomes: a test case for predicting lifestyles and emergence of pathogens.</title>
        <authorList>
            <person name="Haridas S."/>
            <person name="Albert R."/>
            <person name="Binder M."/>
            <person name="Bloem J."/>
            <person name="Labutti K."/>
            <person name="Salamov A."/>
            <person name="Andreopoulos B."/>
            <person name="Baker S."/>
            <person name="Barry K."/>
            <person name="Bills G."/>
            <person name="Bluhm B."/>
            <person name="Cannon C."/>
            <person name="Castanera R."/>
            <person name="Culley D."/>
            <person name="Daum C."/>
            <person name="Ezra D."/>
            <person name="Gonzalez J."/>
            <person name="Henrissat B."/>
            <person name="Kuo A."/>
            <person name="Liang C."/>
            <person name="Lipzen A."/>
            <person name="Lutzoni F."/>
            <person name="Magnuson J."/>
            <person name="Mondo S."/>
            <person name="Nolan M."/>
            <person name="Ohm R."/>
            <person name="Pangilinan J."/>
            <person name="Park H.-J."/>
            <person name="Ramirez L."/>
            <person name="Alfaro M."/>
            <person name="Sun H."/>
            <person name="Tritt A."/>
            <person name="Yoshinaga Y."/>
            <person name="Zwiers L.-H."/>
            <person name="Turgeon B."/>
            <person name="Goodwin S."/>
            <person name="Spatafora J."/>
            <person name="Crous P."/>
            <person name="Grigoriev I."/>
        </authorList>
    </citation>
    <scope>NUCLEOTIDE SEQUENCE</scope>
    <source>
        <strain evidence="7">CBS 121410</strain>
    </source>
</reference>
<feature type="region of interest" description="Disordered" evidence="6">
    <location>
        <begin position="1"/>
        <end position="98"/>
    </location>
</feature>
<dbReference type="PANTHER" id="PTHR10019">
    <property type="entry name" value="SNF5"/>
    <property type="match status" value="1"/>
</dbReference>
<dbReference type="OrthoDB" id="515064at2759"/>
<evidence type="ECO:0000256" key="3">
    <source>
        <dbReference type="ARBA" id="ARBA00023015"/>
    </source>
</evidence>
<evidence type="ECO:0000313" key="8">
    <source>
        <dbReference type="Proteomes" id="UP000799776"/>
    </source>
</evidence>
<feature type="non-terminal residue" evidence="7">
    <location>
        <position position="778"/>
    </location>
</feature>
<evidence type="ECO:0000313" key="7">
    <source>
        <dbReference type="EMBL" id="KAF2088601.1"/>
    </source>
</evidence>
<feature type="region of interest" description="Disordered" evidence="6">
    <location>
        <begin position="178"/>
        <end position="198"/>
    </location>
</feature>
<protein>
    <submittedName>
        <fullName evidence="7">SNF5-domain-containing protein</fullName>
    </submittedName>
</protein>
<dbReference type="AlphaFoldDB" id="A0A9P4HY36"/>
<feature type="compositionally biased region" description="Polar residues" evidence="6">
    <location>
        <begin position="44"/>
        <end position="56"/>
    </location>
</feature>